<dbReference type="Proteomes" id="UP001201844">
    <property type="component" value="Unassembled WGS sequence"/>
</dbReference>
<dbReference type="RefSeq" id="WP_241603459.1">
    <property type="nucleotide sequence ID" value="NZ_JAKVIN010000007.1"/>
</dbReference>
<proteinExistence type="inferred from homology"/>
<dbReference type="InterPro" id="IPR013154">
    <property type="entry name" value="ADH-like_N"/>
</dbReference>
<evidence type="ECO:0000256" key="4">
    <source>
        <dbReference type="RuleBase" id="RU361277"/>
    </source>
</evidence>
<sequence length="336" mass="35224">MKAVRLHDALDLRVEEVEPPPPPPPGYVNLKVRAAGICGSDLHNFRTGQWISRRPSTAGHEFCGEIIAVGAGVTELMVGDYVSADSRVWCGACAACLSGRPHICEKLGFVGEVCDGGFAEKTQLPAKLVVRHDRALAPRVAAMAEPLAVSLHAVRRLALPAGEPVLVIGCGTIGGLSALLLSRLHDGPLLLADLNASRLALVEDVTGGHRVALEQASISAALGDRRLRYALDATGSGQAIRAGLDLLAGGGAFALVGISHGRIDLDPNLLVEREIGLLGCHAFNEELPEAVSLLPTLAPSLERLCDPIATLDDIPDTYRKLLDGGASKLKSIVELG</sequence>
<accession>A0ABT0CQW3</accession>
<keyword evidence="7" id="KW-0614">Plasmid</keyword>
<geneLocation type="plasmid" evidence="7">
    <name>unnamed</name>
</geneLocation>
<name>A0ABT0CQW3_9HYPH</name>
<evidence type="ECO:0000259" key="6">
    <source>
        <dbReference type="Pfam" id="PF08240"/>
    </source>
</evidence>
<dbReference type="InterPro" id="IPR036291">
    <property type="entry name" value="NAD(P)-bd_dom_sf"/>
</dbReference>
<feature type="domain" description="Alcohol dehydrogenase-like N-terminal" evidence="6">
    <location>
        <begin position="25"/>
        <end position="131"/>
    </location>
</feature>
<reference evidence="7 8" key="1">
    <citation type="submission" date="2022-02" db="EMBL/GenBank/DDBJ databases">
        <title>Shinella B3.7 sp. nov., isolated from Sediment (Zhairuo Island).</title>
        <authorList>
            <person name="Chen G."/>
        </authorList>
    </citation>
    <scope>NUCLEOTIDE SEQUENCE [LARGE SCALE GENOMIC DNA]</scope>
    <source>
        <strain evidence="7 8">B3.7</strain>
        <plasmid evidence="7">unnamed</plasmid>
    </source>
</reference>
<evidence type="ECO:0000313" key="7">
    <source>
        <dbReference type="EMBL" id="MCJ8150992.1"/>
    </source>
</evidence>
<comment type="cofactor">
    <cofactor evidence="4">
        <name>Zn(2+)</name>
        <dbReference type="ChEBI" id="CHEBI:29105"/>
    </cofactor>
</comment>
<evidence type="ECO:0000256" key="3">
    <source>
        <dbReference type="ARBA" id="ARBA00023002"/>
    </source>
</evidence>
<dbReference type="InterPro" id="IPR002328">
    <property type="entry name" value="ADH_Zn_CS"/>
</dbReference>
<keyword evidence="8" id="KW-1185">Reference proteome</keyword>
<dbReference type="InterPro" id="IPR011032">
    <property type="entry name" value="GroES-like_sf"/>
</dbReference>
<evidence type="ECO:0000259" key="5">
    <source>
        <dbReference type="Pfam" id="PF00107"/>
    </source>
</evidence>
<dbReference type="EMBL" id="JAKVIN010000007">
    <property type="protein sequence ID" value="MCJ8150992.1"/>
    <property type="molecule type" value="Genomic_DNA"/>
</dbReference>
<evidence type="ECO:0000256" key="1">
    <source>
        <dbReference type="ARBA" id="ARBA00022723"/>
    </source>
</evidence>
<dbReference type="Pfam" id="PF00107">
    <property type="entry name" value="ADH_zinc_N"/>
    <property type="match status" value="1"/>
</dbReference>
<dbReference type="Gene3D" id="3.90.180.10">
    <property type="entry name" value="Medium-chain alcohol dehydrogenases, catalytic domain"/>
    <property type="match status" value="1"/>
</dbReference>
<dbReference type="InterPro" id="IPR013149">
    <property type="entry name" value="ADH-like_C"/>
</dbReference>
<gene>
    <name evidence="7" type="ORF">MKI86_17740</name>
</gene>
<organism evidence="7 8">
    <name type="scientific">Shinella sedimenti</name>
    <dbReference type="NCBI Taxonomy" id="2919913"/>
    <lineage>
        <taxon>Bacteria</taxon>
        <taxon>Pseudomonadati</taxon>
        <taxon>Pseudomonadota</taxon>
        <taxon>Alphaproteobacteria</taxon>
        <taxon>Hyphomicrobiales</taxon>
        <taxon>Rhizobiaceae</taxon>
        <taxon>Shinella</taxon>
    </lineage>
</organism>
<dbReference type="InterPro" id="IPR050129">
    <property type="entry name" value="Zn_alcohol_dh"/>
</dbReference>
<dbReference type="SUPFAM" id="SSF51735">
    <property type="entry name" value="NAD(P)-binding Rossmann-fold domains"/>
    <property type="match status" value="1"/>
</dbReference>
<dbReference type="PROSITE" id="PS00059">
    <property type="entry name" value="ADH_ZINC"/>
    <property type="match status" value="1"/>
</dbReference>
<dbReference type="Gene3D" id="3.40.50.720">
    <property type="entry name" value="NAD(P)-binding Rossmann-like Domain"/>
    <property type="match status" value="1"/>
</dbReference>
<comment type="similarity">
    <text evidence="4">Belongs to the zinc-containing alcohol dehydrogenase family.</text>
</comment>
<comment type="caution">
    <text evidence="7">The sequence shown here is derived from an EMBL/GenBank/DDBJ whole genome shotgun (WGS) entry which is preliminary data.</text>
</comment>
<dbReference type="PANTHER" id="PTHR43401">
    <property type="entry name" value="L-THREONINE 3-DEHYDROGENASE"/>
    <property type="match status" value="1"/>
</dbReference>
<protein>
    <submittedName>
        <fullName evidence="7">Alcohol dehydrogenase catalytic domain-containing protein</fullName>
    </submittedName>
</protein>
<keyword evidence="2 4" id="KW-0862">Zinc</keyword>
<keyword evidence="3" id="KW-0560">Oxidoreductase</keyword>
<dbReference type="SUPFAM" id="SSF50129">
    <property type="entry name" value="GroES-like"/>
    <property type="match status" value="1"/>
</dbReference>
<dbReference type="Pfam" id="PF08240">
    <property type="entry name" value="ADH_N"/>
    <property type="match status" value="1"/>
</dbReference>
<dbReference type="PANTHER" id="PTHR43401:SF2">
    <property type="entry name" value="L-THREONINE 3-DEHYDROGENASE"/>
    <property type="match status" value="1"/>
</dbReference>
<keyword evidence="1 4" id="KW-0479">Metal-binding</keyword>
<evidence type="ECO:0000313" key="8">
    <source>
        <dbReference type="Proteomes" id="UP001201844"/>
    </source>
</evidence>
<feature type="domain" description="Alcohol dehydrogenase-like C-terminal" evidence="5">
    <location>
        <begin position="190"/>
        <end position="294"/>
    </location>
</feature>
<evidence type="ECO:0000256" key="2">
    <source>
        <dbReference type="ARBA" id="ARBA00022833"/>
    </source>
</evidence>